<proteinExistence type="predicted"/>
<name>A0A4R9G174_9LEPT</name>
<gene>
    <name evidence="3" type="ORF">EHO59_09230</name>
</gene>
<dbReference type="GO" id="GO:0016787">
    <property type="term" value="F:hydrolase activity"/>
    <property type="evidence" value="ECO:0007669"/>
    <property type="project" value="UniProtKB-KW"/>
</dbReference>
<dbReference type="Pfam" id="PF13200">
    <property type="entry name" value="DUF4015"/>
    <property type="match status" value="1"/>
</dbReference>
<dbReference type="RefSeq" id="WP_135587163.1">
    <property type="nucleotide sequence ID" value="NZ_RQEP01000010.1"/>
</dbReference>
<dbReference type="Proteomes" id="UP000297453">
    <property type="component" value="Unassembled WGS sequence"/>
</dbReference>
<feature type="region of interest" description="Disordered" evidence="1">
    <location>
        <begin position="29"/>
        <end position="78"/>
    </location>
</feature>
<dbReference type="EMBL" id="RQEP01000010">
    <property type="protein sequence ID" value="TGK05014.1"/>
    <property type="molecule type" value="Genomic_DNA"/>
</dbReference>
<protein>
    <submittedName>
        <fullName evidence="3">Glycosyl hydrolase</fullName>
    </submittedName>
</protein>
<feature type="domain" description="DUF4015" evidence="2">
    <location>
        <begin position="189"/>
        <end position="359"/>
    </location>
</feature>
<organism evidence="3 4">
    <name type="scientific">Leptospira semungkisensis</name>
    <dbReference type="NCBI Taxonomy" id="2484985"/>
    <lineage>
        <taxon>Bacteria</taxon>
        <taxon>Pseudomonadati</taxon>
        <taxon>Spirochaetota</taxon>
        <taxon>Spirochaetia</taxon>
        <taxon>Leptospirales</taxon>
        <taxon>Leptospiraceae</taxon>
        <taxon>Leptospira</taxon>
    </lineage>
</organism>
<evidence type="ECO:0000313" key="4">
    <source>
        <dbReference type="Proteomes" id="UP000297453"/>
    </source>
</evidence>
<keyword evidence="4" id="KW-1185">Reference proteome</keyword>
<evidence type="ECO:0000259" key="2">
    <source>
        <dbReference type="Pfam" id="PF13200"/>
    </source>
</evidence>
<dbReference type="OrthoDB" id="9774125at2"/>
<keyword evidence="3" id="KW-0378">Hydrolase</keyword>
<accession>A0A4R9G174</accession>
<evidence type="ECO:0000313" key="3">
    <source>
        <dbReference type="EMBL" id="TGK05014.1"/>
    </source>
</evidence>
<evidence type="ECO:0000256" key="1">
    <source>
        <dbReference type="SAM" id="MobiDB-lite"/>
    </source>
</evidence>
<sequence>MRKPFSLLPILIVIAFPVCAEFTIPFPENSRKREVPPNDPIREERLSPRAVSIKEKEKKEPKLASRKVTEEAPKEKEVPLPKVQRLRPRTGNQTAGPLPPKFYRGLYVNNSVIADKSGKKWKALLQDASDAGINVLVIDLQPVTLPSAEVNRIKELGFYPVGRLVNFEGGLKTELPSEERMNSILNYVRKACVSGFPEIQLDYIRYADITDIKLPLKQKYKNILNVIDKIRTEANQCEKLPYLGADIFGRIPFNKDDQIGQKIENFAQSIDVIYPMLYPSHFYGQPSRIANPYQTIYDGLSNTKKRSLSTTRVVGWIQGFTMSIKPSGKSLKDYIKAQIEASVDSESNGFVVWNIQNQYDETFRAIRETVKDGKLKIED</sequence>
<dbReference type="InterPro" id="IPR025275">
    <property type="entry name" value="DUF4015"/>
</dbReference>
<dbReference type="AlphaFoldDB" id="A0A4R9G174"/>
<reference evidence="3" key="1">
    <citation type="journal article" date="2019" name="PLoS Negl. Trop. Dis.">
        <title>Revisiting the worldwide diversity of Leptospira species in the environment.</title>
        <authorList>
            <person name="Vincent A.T."/>
            <person name="Schiettekatte O."/>
            <person name="Bourhy P."/>
            <person name="Veyrier F.J."/>
            <person name="Picardeau M."/>
        </authorList>
    </citation>
    <scope>NUCLEOTIDE SEQUENCE [LARGE SCALE GENOMIC DNA]</scope>
    <source>
        <strain evidence="3">SSS9</strain>
    </source>
</reference>
<comment type="caution">
    <text evidence="3">The sequence shown here is derived from an EMBL/GenBank/DDBJ whole genome shotgun (WGS) entry which is preliminary data.</text>
</comment>